<dbReference type="EMBL" id="KZ805300">
    <property type="protein sequence ID" value="PVI08335.1"/>
    <property type="molecule type" value="Genomic_DNA"/>
</dbReference>
<keyword evidence="1" id="KW-0175">Coiled coil</keyword>
<keyword evidence="3" id="KW-1185">Reference proteome</keyword>
<evidence type="ECO:0000313" key="3">
    <source>
        <dbReference type="Proteomes" id="UP000244855"/>
    </source>
</evidence>
<evidence type="ECO:0000313" key="2">
    <source>
        <dbReference type="EMBL" id="PVI08335.1"/>
    </source>
</evidence>
<name>A0A2V1EG97_9PLEO</name>
<protein>
    <submittedName>
        <fullName evidence="2">Uncharacterized protein</fullName>
    </submittedName>
</protein>
<dbReference type="AlphaFoldDB" id="A0A2V1EG97"/>
<feature type="coiled-coil region" evidence="1">
    <location>
        <begin position="26"/>
        <end position="71"/>
    </location>
</feature>
<evidence type="ECO:0000256" key="1">
    <source>
        <dbReference type="SAM" id="Coils"/>
    </source>
</evidence>
<proteinExistence type="predicted"/>
<gene>
    <name evidence="2" type="ORF">DM02DRAFT_665710</name>
</gene>
<reference evidence="2 3" key="1">
    <citation type="journal article" date="2018" name="Sci. Rep.">
        <title>Comparative genomics provides insights into the lifestyle and reveals functional heterogeneity of dark septate endophytic fungi.</title>
        <authorList>
            <person name="Knapp D.G."/>
            <person name="Nemeth J.B."/>
            <person name="Barry K."/>
            <person name="Hainaut M."/>
            <person name="Henrissat B."/>
            <person name="Johnson J."/>
            <person name="Kuo A."/>
            <person name="Lim J.H.P."/>
            <person name="Lipzen A."/>
            <person name="Nolan M."/>
            <person name="Ohm R.A."/>
            <person name="Tamas L."/>
            <person name="Grigoriev I.V."/>
            <person name="Spatafora J.W."/>
            <person name="Nagy L.G."/>
            <person name="Kovacs G.M."/>
        </authorList>
    </citation>
    <scope>NUCLEOTIDE SEQUENCE [LARGE SCALE GENOMIC DNA]</scope>
    <source>
        <strain evidence="2 3">DSE2036</strain>
    </source>
</reference>
<accession>A0A2V1EG97</accession>
<organism evidence="2 3">
    <name type="scientific">Periconia macrospinosa</name>
    <dbReference type="NCBI Taxonomy" id="97972"/>
    <lineage>
        <taxon>Eukaryota</taxon>
        <taxon>Fungi</taxon>
        <taxon>Dikarya</taxon>
        <taxon>Ascomycota</taxon>
        <taxon>Pezizomycotina</taxon>
        <taxon>Dothideomycetes</taxon>
        <taxon>Pleosporomycetidae</taxon>
        <taxon>Pleosporales</taxon>
        <taxon>Massarineae</taxon>
        <taxon>Periconiaceae</taxon>
        <taxon>Periconia</taxon>
    </lineage>
</organism>
<dbReference type="Proteomes" id="UP000244855">
    <property type="component" value="Unassembled WGS sequence"/>
</dbReference>
<sequence>MSHTRVPGVQVKMISTSRAVDSDAKFQELAQQLRLIEQECAEKQKETEERLQKLEEQHEKLVQLAQQLQEKWAAVEQDVNAMYSARLRMKSFKARAFED</sequence>